<proteinExistence type="predicted"/>
<gene>
    <name evidence="2" type="primary">dop_1</name>
    <name evidence="2" type="ORF">NCTC11636_00464</name>
</gene>
<keyword evidence="2" id="KW-0378">Hydrolase</keyword>
<dbReference type="GO" id="GO:0019941">
    <property type="term" value="P:modification-dependent protein catabolic process"/>
    <property type="evidence" value="ECO:0007669"/>
    <property type="project" value="InterPro"/>
</dbReference>
<dbReference type="RefSeq" id="WP_126381686.1">
    <property type="nucleotide sequence ID" value="NZ_LR134350.1"/>
</dbReference>
<dbReference type="PANTHER" id="PTHR42307">
    <property type="entry name" value="PUP DEAMIDASE/DEPUPYLASE"/>
    <property type="match status" value="1"/>
</dbReference>
<dbReference type="InterPro" id="IPR004347">
    <property type="entry name" value="Pup_ligase/deamidase"/>
</dbReference>
<evidence type="ECO:0000313" key="2">
    <source>
        <dbReference type="EMBL" id="VEG26316.1"/>
    </source>
</evidence>
<dbReference type="EMBL" id="LR134350">
    <property type="protein sequence ID" value="VEG26316.1"/>
    <property type="molecule type" value="Genomic_DNA"/>
</dbReference>
<feature type="compositionally biased region" description="Low complexity" evidence="1">
    <location>
        <begin position="200"/>
        <end position="210"/>
    </location>
</feature>
<dbReference type="GO" id="GO:0005524">
    <property type="term" value="F:ATP binding"/>
    <property type="evidence" value="ECO:0007669"/>
    <property type="project" value="TreeGrafter"/>
</dbReference>
<protein>
    <submittedName>
        <fullName evidence="2">Pup deamidase/depupylase</fullName>
        <ecNumber evidence="2">3.4.-.-</ecNumber>
    </submittedName>
</protein>
<dbReference type="EC" id="3.4.-.-" evidence="2"/>
<name>A0A448HEH9_9ACTO</name>
<feature type="region of interest" description="Disordered" evidence="1">
    <location>
        <begin position="199"/>
        <end position="227"/>
    </location>
</feature>
<evidence type="ECO:0000313" key="3">
    <source>
        <dbReference type="Proteomes" id="UP000266895"/>
    </source>
</evidence>
<dbReference type="GO" id="GO:0008233">
    <property type="term" value="F:peptidase activity"/>
    <property type="evidence" value="ECO:0007669"/>
    <property type="project" value="TreeGrafter"/>
</dbReference>
<feature type="region of interest" description="Disordered" evidence="1">
    <location>
        <begin position="82"/>
        <end position="151"/>
    </location>
</feature>
<dbReference type="GO" id="GO:0010498">
    <property type="term" value="P:proteasomal protein catabolic process"/>
    <property type="evidence" value="ECO:0007669"/>
    <property type="project" value="InterPro"/>
</dbReference>
<dbReference type="Proteomes" id="UP000266895">
    <property type="component" value="Chromosome"/>
</dbReference>
<accession>A0A448HEH9</accession>
<dbReference type="AlphaFoldDB" id="A0A448HEH9"/>
<dbReference type="OrthoDB" id="9760627at2"/>
<reference evidence="2 3" key="1">
    <citation type="submission" date="2018-12" db="EMBL/GenBank/DDBJ databases">
        <authorList>
            <consortium name="Pathogen Informatics"/>
        </authorList>
    </citation>
    <scope>NUCLEOTIDE SEQUENCE [LARGE SCALE GENOMIC DNA]</scope>
    <source>
        <strain evidence="2 3">NCTC11636</strain>
    </source>
</reference>
<dbReference type="PANTHER" id="PTHR42307:SF2">
    <property type="entry name" value="PUP DEAMIDASE_DEPUPYLASE"/>
    <property type="match status" value="1"/>
</dbReference>
<dbReference type="Pfam" id="PF03136">
    <property type="entry name" value="Pup_ligase"/>
    <property type="match status" value="1"/>
</dbReference>
<evidence type="ECO:0000256" key="1">
    <source>
        <dbReference type="SAM" id="MobiDB-lite"/>
    </source>
</evidence>
<keyword evidence="3" id="KW-1185">Reference proteome</keyword>
<dbReference type="GO" id="GO:0016811">
    <property type="term" value="F:hydrolase activity, acting on carbon-nitrogen (but not peptide) bonds, in linear amides"/>
    <property type="evidence" value="ECO:0007669"/>
    <property type="project" value="TreeGrafter"/>
</dbReference>
<organism evidence="2 3">
    <name type="scientific">Actinomyces howellii</name>
    <dbReference type="NCBI Taxonomy" id="52771"/>
    <lineage>
        <taxon>Bacteria</taxon>
        <taxon>Bacillati</taxon>
        <taxon>Actinomycetota</taxon>
        <taxon>Actinomycetes</taxon>
        <taxon>Actinomycetales</taxon>
        <taxon>Actinomycetaceae</taxon>
        <taxon>Actinomyces</taxon>
    </lineage>
</organism>
<sequence length="616" mass="65384">MSPEGAGPGAPFLGPVSRPVGLETEYGVVQPGNVRANPVALATRVVEAYGAISRPGLGAPAVAWDYEAEDPLADLRGGRVDRSAAHPSQLTDDPTRPAPSGPDALDGSPAPQEPGTTGHPGGAPRAGDPGAGRPVWSSRSRPSALEARLPRATTAVLTNGARLYVDHAHPEYSSPEVLTPRDALVWDRAGEVVARQAMEAAATPGAPGARGTRGGPHPGERADDAAPGGIVLYKNNVDGKGATYGSHENYLVRRDLPFHVLATALIPFLVTRPVIAGAGRVGIGQRSERPGFQISQRADYVETEIGLQTTFNRPIVNTRDEPHAQPERFRRLHVINGDANRLDAPIYLKVATTDLVLWYLERAHDRGEAMAGLERLRLTRDPVEEHWRLSHDTSLRHALATAGGPMTALEIQRAHLEAVRQAVTEDFGGTGAQHAGPDTAEAIGLWEEALSRLESYAEALGGPQETQATSRAAEMIEWVAKLQLCQGLRERTGASWDDPRLAALDIQWADLRAGRSVVDRIVAAGLARRLCTDEEVAAAAVVPPRGTRAAARGRAVAEHPEVVGASWTSLVIDAAGRPDLLRLALPDEVVLDEAGVDHVLADLRRVLGPSRSGGGD</sequence>
<dbReference type="KEGG" id="ahw:NCTC11636_00464"/>
<feature type="compositionally biased region" description="Low complexity" evidence="1">
    <location>
        <begin position="122"/>
        <end position="134"/>
    </location>
</feature>
<dbReference type="GO" id="GO:0070490">
    <property type="term" value="P:protein pupylation"/>
    <property type="evidence" value="ECO:0007669"/>
    <property type="project" value="TreeGrafter"/>
</dbReference>